<name>M2Q8Y6_CERS8</name>
<dbReference type="EMBL" id="KB445806">
    <property type="protein sequence ID" value="EMD33328.1"/>
    <property type="molecule type" value="Genomic_DNA"/>
</dbReference>
<accession>M2Q8Y6</accession>
<evidence type="ECO:0000313" key="1">
    <source>
        <dbReference type="EMBL" id="EMD33328.1"/>
    </source>
</evidence>
<dbReference type="AlphaFoldDB" id="M2Q8Y6"/>
<sequence>MDIGLLPRVDLDLDSLCHIADHLSGSDLLSLLRTCKDMYSVCRRLVLRYVNLSQYEPDQLRQFCSDVLADPDTRAPQIRSLEIHHSCPEDPVVRQDVIGALIKVLTYACNLETLRIWDFDCLLDANSRVAPVMLSLQSLRSLCCFCPLCDVPLTLETISQLRAPLDTIYLGLSTDDPDISGRLDKFAGSLVNLTLVGIAFQSDVCFPHIQSFRLEEQYTIIPRLQPLVHWFPNLASLVMPPDIGHALDYLPWFKEGGEGTALGYRQENEVFQNSQKNWSSLDYLEATVEIAWLLAIACPIRHIVLHIHTLDDATRIREAVRGTRTSRITAVLQIHRSAATGEDIKRTLCAIAASEASRLALLFTGWWLVELSAEDLAQALLASLPSVTLEYLFIDMNKSIYDDTYSLVGLSSLISEFQRLLEERLAREIFEQVPSLRCLLFRKLSTRILYTRPSKDAQLPVCQYLSNDEYLASRKAEGMQCSWEVDIGCSWPRERPICIVP</sequence>
<gene>
    <name evidence="1" type="ORF">CERSUDRAFT_117946</name>
</gene>
<dbReference type="Proteomes" id="UP000016930">
    <property type="component" value="Unassembled WGS sequence"/>
</dbReference>
<dbReference type="OrthoDB" id="2757774at2759"/>
<organism evidence="1 2">
    <name type="scientific">Ceriporiopsis subvermispora (strain B)</name>
    <name type="common">White-rot fungus</name>
    <name type="synonym">Gelatoporia subvermispora</name>
    <dbReference type="NCBI Taxonomy" id="914234"/>
    <lineage>
        <taxon>Eukaryota</taxon>
        <taxon>Fungi</taxon>
        <taxon>Dikarya</taxon>
        <taxon>Basidiomycota</taxon>
        <taxon>Agaricomycotina</taxon>
        <taxon>Agaricomycetes</taxon>
        <taxon>Polyporales</taxon>
        <taxon>Gelatoporiaceae</taxon>
        <taxon>Gelatoporia</taxon>
    </lineage>
</organism>
<dbReference type="HOGENOM" id="CLU_544001_0_0_1"/>
<evidence type="ECO:0008006" key="3">
    <source>
        <dbReference type="Google" id="ProtNLM"/>
    </source>
</evidence>
<keyword evidence="2" id="KW-1185">Reference proteome</keyword>
<evidence type="ECO:0000313" key="2">
    <source>
        <dbReference type="Proteomes" id="UP000016930"/>
    </source>
</evidence>
<reference evidence="1 2" key="1">
    <citation type="journal article" date="2012" name="Proc. Natl. Acad. Sci. U.S.A.">
        <title>Comparative genomics of Ceriporiopsis subvermispora and Phanerochaete chrysosporium provide insight into selective ligninolysis.</title>
        <authorList>
            <person name="Fernandez-Fueyo E."/>
            <person name="Ruiz-Duenas F.J."/>
            <person name="Ferreira P."/>
            <person name="Floudas D."/>
            <person name="Hibbett D.S."/>
            <person name="Canessa P."/>
            <person name="Larrondo L.F."/>
            <person name="James T.Y."/>
            <person name="Seelenfreund D."/>
            <person name="Lobos S."/>
            <person name="Polanco R."/>
            <person name="Tello M."/>
            <person name="Honda Y."/>
            <person name="Watanabe T."/>
            <person name="Watanabe T."/>
            <person name="Ryu J.S."/>
            <person name="Kubicek C.P."/>
            <person name="Schmoll M."/>
            <person name="Gaskell J."/>
            <person name="Hammel K.E."/>
            <person name="St John F.J."/>
            <person name="Vanden Wymelenberg A."/>
            <person name="Sabat G."/>
            <person name="Splinter BonDurant S."/>
            <person name="Syed K."/>
            <person name="Yadav J.S."/>
            <person name="Doddapaneni H."/>
            <person name="Subramanian V."/>
            <person name="Lavin J.L."/>
            <person name="Oguiza J.A."/>
            <person name="Perez G."/>
            <person name="Pisabarro A.G."/>
            <person name="Ramirez L."/>
            <person name="Santoyo F."/>
            <person name="Master E."/>
            <person name="Coutinho P.M."/>
            <person name="Henrissat B."/>
            <person name="Lombard V."/>
            <person name="Magnuson J.K."/>
            <person name="Kuees U."/>
            <person name="Hori C."/>
            <person name="Igarashi K."/>
            <person name="Samejima M."/>
            <person name="Held B.W."/>
            <person name="Barry K.W."/>
            <person name="LaButti K.M."/>
            <person name="Lapidus A."/>
            <person name="Lindquist E.A."/>
            <person name="Lucas S.M."/>
            <person name="Riley R."/>
            <person name="Salamov A.A."/>
            <person name="Hoffmeister D."/>
            <person name="Schwenk D."/>
            <person name="Hadar Y."/>
            <person name="Yarden O."/>
            <person name="de Vries R.P."/>
            <person name="Wiebenga A."/>
            <person name="Stenlid J."/>
            <person name="Eastwood D."/>
            <person name="Grigoriev I.V."/>
            <person name="Berka R.M."/>
            <person name="Blanchette R.A."/>
            <person name="Kersten P."/>
            <person name="Martinez A.T."/>
            <person name="Vicuna R."/>
            <person name="Cullen D."/>
        </authorList>
    </citation>
    <scope>NUCLEOTIDE SEQUENCE [LARGE SCALE GENOMIC DNA]</scope>
    <source>
        <strain evidence="1 2">B</strain>
    </source>
</reference>
<proteinExistence type="predicted"/>
<protein>
    <recommendedName>
        <fullName evidence="3">F-box domain-containing protein</fullName>
    </recommendedName>
</protein>